<accession>A0A6J5DKZ0</accession>
<organism evidence="2 3">
    <name type="scientific">Paraburkholderia humisilvae</name>
    <dbReference type="NCBI Taxonomy" id="627669"/>
    <lineage>
        <taxon>Bacteria</taxon>
        <taxon>Pseudomonadati</taxon>
        <taxon>Pseudomonadota</taxon>
        <taxon>Betaproteobacteria</taxon>
        <taxon>Burkholderiales</taxon>
        <taxon>Burkholderiaceae</taxon>
        <taxon>Paraburkholderia</taxon>
    </lineage>
</organism>
<dbReference type="RefSeq" id="WP_175226709.1">
    <property type="nucleotide sequence ID" value="NZ_CADIKH010000009.1"/>
</dbReference>
<evidence type="ECO:0000256" key="1">
    <source>
        <dbReference type="SAM" id="SignalP"/>
    </source>
</evidence>
<dbReference type="Proteomes" id="UP000494363">
    <property type="component" value="Unassembled WGS sequence"/>
</dbReference>
<protein>
    <recommendedName>
        <fullName evidence="4">Ig-like domain-containing protein</fullName>
    </recommendedName>
</protein>
<keyword evidence="3" id="KW-1185">Reference proteome</keyword>
<dbReference type="EMBL" id="CADIKH010000009">
    <property type="protein sequence ID" value="CAB3754748.1"/>
    <property type="molecule type" value="Genomic_DNA"/>
</dbReference>
<feature type="chain" id="PRO_5026647355" description="Ig-like domain-containing protein" evidence="1">
    <location>
        <begin position="23"/>
        <end position="224"/>
    </location>
</feature>
<keyword evidence="1" id="KW-0732">Signal</keyword>
<proteinExistence type="predicted"/>
<sequence length="224" mass="23577">MKNIVTCASLLFPLLFSNIVKADDSICAAPLRAALMTVRSSDANTSSSAAATAWQCSFKFSNHDEAIKSGLQVGVVVYGVPLKVGGTFDKNAVDSWREKNCSKSSQDTSFETASYSYLREVAPGAMKAFSDCIIAKNDTGAIACDLTRDPGRLTIKWRRTDGELPSAAPKVQRVMVTNGTCSPGIAPGTAVSEGGTGTPCVADAKKDLMVLVDTDRGLCPVVAK</sequence>
<name>A0A6J5DKZ0_9BURK</name>
<gene>
    <name evidence="2" type="ORF">LMG29542_02443</name>
</gene>
<feature type="signal peptide" evidence="1">
    <location>
        <begin position="1"/>
        <end position="22"/>
    </location>
</feature>
<evidence type="ECO:0008006" key="4">
    <source>
        <dbReference type="Google" id="ProtNLM"/>
    </source>
</evidence>
<evidence type="ECO:0000313" key="2">
    <source>
        <dbReference type="EMBL" id="CAB3754748.1"/>
    </source>
</evidence>
<dbReference type="AlphaFoldDB" id="A0A6J5DKZ0"/>
<evidence type="ECO:0000313" key="3">
    <source>
        <dbReference type="Proteomes" id="UP000494363"/>
    </source>
</evidence>
<reference evidence="2 3" key="1">
    <citation type="submission" date="2020-04" db="EMBL/GenBank/DDBJ databases">
        <authorList>
            <person name="De Canck E."/>
        </authorList>
    </citation>
    <scope>NUCLEOTIDE SEQUENCE [LARGE SCALE GENOMIC DNA]</scope>
    <source>
        <strain evidence="2 3">LMG 29542</strain>
    </source>
</reference>